<feature type="compositionally biased region" description="Basic and acidic residues" evidence="1">
    <location>
        <begin position="158"/>
        <end position="172"/>
    </location>
</feature>
<dbReference type="OrthoDB" id="2428470at2759"/>
<dbReference type="EMBL" id="CAGKOT010000102">
    <property type="protein sequence ID" value="CAB5395697.1"/>
    <property type="molecule type" value="Genomic_DNA"/>
</dbReference>
<dbReference type="VEuPathDB" id="FungiDB:RhiirFUN_014192"/>
<comment type="caution">
    <text evidence="2">The sequence shown here is derived from an EMBL/GenBank/DDBJ whole genome shotgun (WGS) entry which is preliminary data.</text>
</comment>
<protein>
    <recommendedName>
        <fullName evidence="4">Serine-threonine/tyrosine-protein kinase catalytic domain-containing protein</fullName>
    </recommendedName>
</protein>
<sequence>MTQCWDADPLRRPNVNMLHGMIMDLSKLNILNDKKNKKFLNPFTFLQPSSRSSSKTNYTTYTDSRLFASKMHQFENLPEPKNATEEEQEAFHSRPYDFNITSDFIQYTISTSKSNTSKSSGSLRSSKVISKVFEKFKKKQVSDTSDNSNQSSQSSSKKKQEQPKETVGDNKG</sequence>
<evidence type="ECO:0000313" key="3">
    <source>
        <dbReference type="Proteomes" id="UP000684084"/>
    </source>
</evidence>
<gene>
    <name evidence="2" type="ORF">CHRIB12_LOCUS23973</name>
</gene>
<proteinExistence type="predicted"/>
<evidence type="ECO:0000313" key="2">
    <source>
        <dbReference type="EMBL" id="CAB5395697.1"/>
    </source>
</evidence>
<name>A0A916A1N3_9GLOM</name>
<reference evidence="2" key="1">
    <citation type="submission" date="2020-05" db="EMBL/GenBank/DDBJ databases">
        <authorList>
            <person name="Rincon C."/>
            <person name="Sanders R I."/>
            <person name="Robbins C."/>
            <person name="Chaturvedi A."/>
        </authorList>
    </citation>
    <scope>NUCLEOTIDE SEQUENCE</scope>
    <source>
        <strain evidence="2">CHB12</strain>
    </source>
</reference>
<feature type="compositionally biased region" description="Low complexity" evidence="1">
    <location>
        <begin position="142"/>
        <end position="155"/>
    </location>
</feature>
<organism evidence="2 3">
    <name type="scientific">Rhizophagus irregularis</name>
    <dbReference type="NCBI Taxonomy" id="588596"/>
    <lineage>
        <taxon>Eukaryota</taxon>
        <taxon>Fungi</taxon>
        <taxon>Fungi incertae sedis</taxon>
        <taxon>Mucoromycota</taxon>
        <taxon>Glomeromycotina</taxon>
        <taxon>Glomeromycetes</taxon>
        <taxon>Glomerales</taxon>
        <taxon>Glomeraceae</taxon>
        <taxon>Rhizophagus</taxon>
    </lineage>
</organism>
<dbReference type="AlphaFoldDB" id="A0A916A1N3"/>
<dbReference type="Proteomes" id="UP000684084">
    <property type="component" value="Unassembled WGS sequence"/>
</dbReference>
<accession>A0A916A1N3</accession>
<evidence type="ECO:0000256" key="1">
    <source>
        <dbReference type="SAM" id="MobiDB-lite"/>
    </source>
</evidence>
<evidence type="ECO:0008006" key="4">
    <source>
        <dbReference type="Google" id="ProtNLM"/>
    </source>
</evidence>
<feature type="region of interest" description="Disordered" evidence="1">
    <location>
        <begin position="137"/>
        <end position="172"/>
    </location>
</feature>